<proteinExistence type="predicted"/>
<feature type="transmembrane region" description="Helical" evidence="1">
    <location>
        <begin position="45"/>
        <end position="66"/>
    </location>
</feature>
<feature type="transmembrane region" description="Helical" evidence="1">
    <location>
        <begin position="223"/>
        <end position="241"/>
    </location>
</feature>
<feature type="transmembrane region" description="Helical" evidence="1">
    <location>
        <begin position="131"/>
        <end position="149"/>
    </location>
</feature>
<feature type="transmembrane region" description="Helical" evidence="1">
    <location>
        <begin position="73"/>
        <end position="94"/>
    </location>
</feature>
<keyword evidence="1" id="KW-0472">Membrane</keyword>
<feature type="transmembrane region" description="Helical" evidence="1">
    <location>
        <begin position="169"/>
        <end position="187"/>
    </location>
</feature>
<dbReference type="EMBL" id="JAAAUY010000645">
    <property type="protein sequence ID" value="KAF9327624.1"/>
    <property type="molecule type" value="Genomic_DNA"/>
</dbReference>
<keyword evidence="1" id="KW-1133">Transmembrane helix</keyword>
<gene>
    <name evidence="2" type="ORF">BG006_009093</name>
</gene>
<sequence length="265" mass="29552">MTLHPALLKILNFFTYVGVITTIFLNREFIGNEVAKRPNYLSNSTVGFIIPAINWFLLGGFTLTQWLDFAHDVVVEAIGWNLFVSNLAITAWVLSWRYDYLVVGQLLLVLNAILIWRLYVKMRVFTATNIIDYAFIHVSFSLYTGLVWLDVFQNFFAAFTDVSGGPNSWAAYGAAFAVFILLAIGNYHAEYSRDPDSWSGAAIALMVLSIAVEQGAAVPVVQITGLVSFGWLVGALARRAIFNVTLHHERTYDDVSVGERRGLLG</sequence>
<feature type="transmembrane region" description="Helical" evidence="1">
    <location>
        <begin position="100"/>
        <end position="119"/>
    </location>
</feature>
<evidence type="ECO:0000313" key="3">
    <source>
        <dbReference type="Proteomes" id="UP000696485"/>
    </source>
</evidence>
<reference evidence="2" key="1">
    <citation type="journal article" date="2020" name="Fungal Divers.">
        <title>Resolving the Mortierellaceae phylogeny through synthesis of multi-gene phylogenetics and phylogenomics.</title>
        <authorList>
            <person name="Vandepol N."/>
            <person name="Liber J."/>
            <person name="Desiro A."/>
            <person name="Na H."/>
            <person name="Kennedy M."/>
            <person name="Barry K."/>
            <person name="Grigoriev I.V."/>
            <person name="Miller A.N."/>
            <person name="O'Donnell K."/>
            <person name="Stajich J.E."/>
            <person name="Bonito G."/>
        </authorList>
    </citation>
    <scope>NUCLEOTIDE SEQUENCE</scope>
    <source>
        <strain evidence="2">NVP1</strain>
    </source>
</reference>
<feature type="transmembrane region" description="Helical" evidence="1">
    <location>
        <begin position="199"/>
        <end position="217"/>
    </location>
</feature>
<comment type="caution">
    <text evidence="2">The sequence shown here is derived from an EMBL/GenBank/DDBJ whole genome shotgun (WGS) entry which is preliminary data.</text>
</comment>
<accession>A0A9P5SF25</accession>
<dbReference type="Proteomes" id="UP000696485">
    <property type="component" value="Unassembled WGS sequence"/>
</dbReference>
<evidence type="ECO:0000313" key="2">
    <source>
        <dbReference type="EMBL" id="KAF9327624.1"/>
    </source>
</evidence>
<evidence type="ECO:0000256" key="1">
    <source>
        <dbReference type="SAM" id="Phobius"/>
    </source>
</evidence>
<keyword evidence="3" id="KW-1185">Reference proteome</keyword>
<protein>
    <submittedName>
        <fullName evidence="2">Uncharacterized protein</fullName>
    </submittedName>
</protein>
<feature type="transmembrane region" description="Helical" evidence="1">
    <location>
        <begin position="7"/>
        <end position="25"/>
    </location>
</feature>
<dbReference type="AlphaFoldDB" id="A0A9P5SF25"/>
<organism evidence="2 3">
    <name type="scientific">Podila minutissima</name>
    <dbReference type="NCBI Taxonomy" id="64525"/>
    <lineage>
        <taxon>Eukaryota</taxon>
        <taxon>Fungi</taxon>
        <taxon>Fungi incertae sedis</taxon>
        <taxon>Mucoromycota</taxon>
        <taxon>Mortierellomycotina</taxon>
        <taxon>Mortierellomycetes</taxon>
        <taxon>Mortierellales</taxon>
        <taxon>Mortierellaceae</taxon>
        <taxon>Podila</taxon>
    </lineage>
</organism>
<name>A0A9P5SF25_9FUNG</name>
<keyword evidence="1" id="KW-0812">Transmembrane</keyword>